<proteinExistence type="predicted"/>
<organism evidence="1 2">
    <name type="scientific">Pseudomonas putida</name>
    <name type="common">Arthrobacter siderocapsulatus</name>
    <dbReference type="NCBI Taxonomy" id="303"/>
    <lineage>
        <taxon>Bacteria</taxon>
        <taxon>Pseudomonadati</taxon>
        <taxon>Pseudomonadota</taxon>
        <taxon>Gammaproteobacteria</taxon>
        <taxon>Pseudomonadales</taxon>
        <taxon>Pseudomonadaceae</taxon>
        <taxon>Pseudomonas</taxon>
    </lineage>
</organism>
<dbReference type="AlphaFoldDB" id="A0A1X1A5X6"/>
<dbReference type="EMBL" id="NBWC01000003">
    <property type="protein sequence ID" value="ORL67288.1"/>
    <property type="molecule type" value="Genomic_DNA"/>
</dbReference>
<dbReference type="RefSeq" id="WP_084854456.1">
    <property type="nucleotide sequence ID" value="NZ_JAOTEI010000200.1"/>
</dbReference>
<dbReference type="OrthoDB" id="7028129at2"/>
<dbReference type="Proteomes" id="UP000193675">
    <property type="component" value="Unassembled WGS sequence"/>
</dbReference>
<comment type="caution">
    <text evidence="1">The sequence shown here is derived from an EMBL/GenBank/DDBJ whole genome shotgun (WGS) entry which is preliminary data.</text>
</comment>
<reference evidence="1 2" key="1">
    <citation type="submission" date="2017-04" db="EMBL/GenBank/DDBJ databases">
        <title>Presence of VIM-2 positive Pseudomonas species in chickens and their surrounding environment.</title>
        <authorList>
            <person name="Zhang R."/>
        </authorList>
    </citation>
    <scope>NUCLEOTIDE SEQUENCE [LARGE SCALE GENOMIC DNA]</scope>
    <source>
        <strain evidence="1 2">DZ-C18</strain>
    </source>
</reference>
<evidence type="ECO:0000313" key="2">
    <source>
        <dbReference type="Proteomes" id="UP000193675"/>
    </source>
</evidence>
<evidence type="ECO:0000313" key="1">
    <source>
        <dbReference type="EMBL" id="ORL67288.1"/>
    </source>
</evidence>
<accession>A0A1X1A5X6</accession>
<protein>
    <submittedName>
        <fullName evidence="1">Uncharacterized protein</fullName>
    </submittedName>
</protein>
<sequence length="68" mass="7926">MHRLVIEVDRQLYLLLERAAQANHLSLEAECLRRLGVGERRSRYLQALLAELRADEEQRRANDNGRVA</sequence>
<name>A0A1X1A5X6_PSEPU</name>
<gene>
    <name evidence="1" type="ORF">B7H17_02940</name>
</gene>